<dbReference type="InterPro" id="IPR043130">
    <property type="entry name" value="CDP-OH_PTrfase_TM_dom"/>
</dbReference>
<dbReference type="Pfam" id="PF01066">
    <property type="entry name" value="CDP-OH_P_transf"/>
    <property type="match status" value="1"/>
</dbReference>
<reference evidence="17 18" key="1">
    <citation type="submission" date="2016-12" db="EMBL/GenBank/DDBJ databases">
        <title>Isolation and genomic insights into novel planktonic Zetaproteobacteria from stratified waters of the Chesapeake Bay.</title>
        <authorList>
            <person name="McAllister S.M."/>
            <person name="Kato S."/>
            <person name="Chan C.S."/>
            <person name="Chiu B.K."/>
            <person name="Field E.K."/>
        </authorList>
    </citation>
    <scope>NUCLEOTIDE SEQUENCE [LARGE SCALE GENOMIC DNA]</scope>
    <source>
        <strain evidence="17 18">CP-8</strain>
    </source>
</reference>
<dbReference type="PANTHER" id="PTHR14269:SF11">
    <property type="entry name" value="CDP-DIACYLGLYCEROL--GLYCEROL-3-PHOSPHATE 3-PHOSPHATIDYLTRANSFERASE"/>
    <property type="match status" value="1"/>
</dbReference>
<organism evidence="17 18">
    <name type="scientific">Mariprofundus ferrinatatus</name>
    <dbReference type="NCBI Taxonomy" id="1921087"/>
    <lineage>
        <taxon>Bacteria</taxon>
        <taxon>Pseudomonadati</taxon>
        <taxon>Pseudomonadota</taxon>
        <taxon>Candidatius Mariprofundia</taxon>
        <taxon>Mariprofundales</taxon>
        <taxon>Mariprofundaceae</taxon>
        <taxon>Mariprofundus</taxon>
    </lineage>
</organism>
<keyword evidence="11 16" id="KW-0472">Membrane</keyword>
<keyword evidence="8 16" id="KW-0812">Transmembrane</keyword>
<dbReference type="KEGG" id="mfn:Ga0123462_0218"/>
<feature type="transmembrane region" description="Helical" evidence="16">
    <location>
        <begin position="152"/>
        <end position="175"/>
    </location>
</feature>
<evidence type="ECO:0000256" key="15">
    <source>
        <dbReference type="RuleBase" id="RU003750"/>
    </source>
</evidence>
<evidence type="ECO:0000313" key="17">
    <source>
        <dbReference type="EMBL" id="ATX81096.1"/>
    </source>
</evidence>
<dbReference type="Gene3D" id="1.20.120.1760">
    <property type="match status" value="1"/>
</dbReference>
<evidence type="ECO:0000256" key="16">
    <source>
        <dbReference type="SAM" id="Phobius"/>
    </source>
</evidence>
<keyword evidence="13" id="KW-1208">Phospholipid metabolism</keyword>
<evidence type="ECO:0000256" key="11">
    <source>
        <dbReference type="ARBA" id="ARBA00023136"/>
    </source>
</evidence>
<keyword evidence="10" id="KW-0443">Lipid metabolism</keyword>
<evidence type="ECO:0000256" key="1">
    <source>
        <dbReference type="ARBA" id="ARBA00004141"/>
    </source>
</evidence>
<dbReference type="PROSITE" id="PS00379">
    <property type="entry name" value="CDP_ALCOHOL_P_TRANSF"/>
    <property type="match status" value="1"/>
</dbReference>
<dbReference type="GO" id="GO:0046474">
    <property type="term" value="P:glycerophospholipid biosynthetic process"/>
    <property type="evidence" value="ECO:0007669"/>
    <property type="project" value="TreeGrafter"/>
</dbReference>
<evidence type="ECO:0000256" key="13">
    <source>
        <dbReference type="ARBA" id="ARBA00023264"/>
    </source>
</evidence>
<keyword evidence="12" id="KW-0594">Phospholipid biosynthesis</keyword>
<dbReference type="GO" id="GO:0016020">
    <property type="term" value="C:membrane"/>
    <property type="evidence" value="ECO:0007669"/>
    <property type="project" value="UniProtKB-SubCell"/>
</dbReference>
<comment type="catalytic activity">
    <reaction evidence="14">
        <text>a CDP-1,2-diacyl-sn-glycerol + sn-glycerol 3-phosphate = a 1,2-diacyl-sn-glycero-3-phospho-(1'-sn-glycero-3'-phosphate) + CMP + H(+)</text>
        <dbReference type="Rhea" id="RHEA:12593"/>
        <dbReference type="ChEBI" id="CHEBI:15378"/>
        <dbReference type="ChEBI" id="CHEBI:57597"/>
        <dbReference type="ChEBI" id="CHEBI:58332"/>
        <dbReference type="ChEBI" id="CHEBI:60110"/>
        <dbReference type="ChEBI" id="CHEBI:60377"/>
        <dbReference type="EC" id="2.7.8.5"/>
    </reaction>
</comment>
<proteinExistence type="inferred from homology"/>
<feature type="transmembrane region" description="Helical" evidence="16">
    <location>
        <begin position="35"/>
        <end position="58"/>
    </location>
</feature>
<evidence type="ECO:0000256" key="2">
    <source>
        <dbReference type="ARBA" id="ARBA00005042"/>
    </source>
</evidence>
<dbReference type="EC" id="2.7.8.5" evidence="4"/>
<name>A0A2K8L9Z6_9PROT</name>
<keyword evidence="6" id="KW-0444">Lipid biosynthesis</keyword>
<keyword evidence="18" id="KW-1185">Reference proteome</keyword>
<dbReference type="OrthoDB" id="9796672at2"/>
<dbReference type="EMBL" id="CP018800">
    <property type="protein sequence ID" value="ATX81096.1"/>
    <property type="molecule type" value="Genomic_DNA"/>
</dbReference>
<dbReference type="GO" id="GO:0008444">
    <property type="term" value="F:CDP-diacylglycerol-glycerol-3-phosphate 3-phosphatidyltransferase activity"/>
    <property type="evidence" value="ECO:0007669"/>
    <property type="project" value="UniProtKB-EC"/>
</dbReference>
<evidence type="ECO:0000256" key="9">
    <source>
        <dbReference type="ARBA" id="ARBA00022989"/>
    </source>
</evidence>
<evidence type="ECO:0000256" key="6">
    <source>
        <dbReference type="ARBA" id="ARBA00022516"/>
    </source>
</evidence>
<feature type="transmembrane region" description="Helical" evidence="16">
    <location>
        <begin position="92"/>
        <end position="114"/>
    </location>
</feature>
<accession>A0A2K8L9Z6</accession>
<comment type="similarity">
    <text evidence="3 15">Belongs to the CDP-alcohol phosphatidyltransferase class-I family.</text>
</comment>
<protein>
    <recommendedName>
        <fullName evidence="5">CDP-diacylglycerol--glycerol-3-phosphate 3-phosphatidyltransferase</fullName>
        <ecNumber evidence="4">2.7.8.5</ecNumber>
    </recommendedName>
</protein>
<dbReference type="InterPro" id="IPR004570">
    <property type="entry name" value="Phosphatidylglycerol_P_synth"/>
</dbReference>
<dbReference type="PIRSF" id="PIRSF000847">
    <property type="entry name" value="Phos_ph_gly_syn"/>
    <property type="match status" value="1"/>
</dbReference>
<feature type="transmembrane region" description="Helical" evidence="16">
    <location>
        <begin position="70"/>
        <end position="86"/>
    </location>
</feature>
<dbReference type="InterPro" id="IPR050324">
    <property type="entry name" value="CDP-alcohol_PTase-I"/>
</dbReference>
<evidence type="ECO:0000256" key="10">
    <source>
        <dbReference type="ARBA" id="ARBA00023098"/>
    </source>
</evidence>
<evidence type="ECO:0000256" key="14">
    <source>
        <dbReference type="ARBA" id="ARBA00048586"/>
    </source>
</evidence>
<feature type="transmembrane region" description="Helical" evidence="16">
    <location>
        <begin position="12"/>
        <end position="29"/>
    </location>
</feature>
<evidence type="ECO:0000256" key="4">
    <source>
        <dbReference type="ARBA" id="ARBA00013170"/>
    </source>
</evidence>
<keyword evidence="7 15" id="KW-0808">Transferase</keyword>
<evidence type="ECO:0000313" key="18">
    <source>
        <dbReference type="Proteomes" id="UP000231637"/>
    </source>
</evidence>
<feature type="transmembrane region" description="Helical" evidence="16">
    <location>
        <begin position="126"/>
        <end position="146"/>
    </location>
</feature>
<dbReference type="AlphaFoldDB" id="A0A2K8L9Z6"/>
<evidence type="ECO:0000256" key="7">
    <source>
        <dbReference type="ARBA" id="ARBA00022679"/>
    </source>
</evidence>
<comment type="pathway">
    <text evidence="2">Phospholipid metabolism; phosphatidylglycerol biosynthesis; phosphatidylglycerol from CDP-diacylglycerol: step 1/2.</text>
</comment>
<dbReference type="Proteomes" id="UP000231637">
    <property type="component" value="Chromosome"/>
</dbReference>
<evidence type="ECO:0000256" key="5">
    <source>
        <dbReference type="ARBA" id="ARBA00014944"/>
    </source>
</evidence>
<evidence type="ECO:0000256" key="8">
    <source>
        <dbReference type="ARBA" id="ARBA00022692"/>
    </source>
</evidence>
<evidence type="ECO:0000256" key="12">
    <source>
        <dbReference type="ARBA" id="ARBA00023209"/>
    </source>
</evidence>
<evidence type="ECO:0000256" key="3">
    <source>
        <dbReference type="ARBA" id="ARBA00010441"/>
    </source>
</evidence>
<comment type="subcellular location">
    <subcellularLocation>
        <location evidence="1">Membrane</location>
        <topology evidence="1">Multi-pass membrane protein</topology>
    </subcellularLocation>
</comment>
<dbReference type="InterPro" id="IPR000462">
    <property type="entry name" value="CDP-OH_P_trans"/>
</dbReference>
<dbReference type="RefSeq" id="WP_100264613.1">
    <property type="nucleotide sequence ID" value="NZ_CP018800.1"/>
</dbReference>
<dbReference type="InterPro" id="IPR048254">
    <property type="entry name" value="CDP_ALCOHOL_P_TRANSF_CS"/>
</dbReference>
<keyword evidence="9 16" id="KW-1133">Transmembrane helix</keyword>
<sequence length="187" mass="20840">MVHNRILNIPNILTLARIVITPFIIFAIMEGEAVFALILMGIAGITDMLDGAIARYFNQRSIVGAFMDPLADKLMLISTIVTLYFIEEIPLFLFLAVVFRDLVIVVGAIAYEMVTGKLEMEPTMSSKITTFLQITLVLTVLADMAWDLPSELFELTVIWSTFTFTCISGVQYMVVWMRKAVSDEGAG</sequence>
<gene>
    <name evidence="17" type="ORF">Ga0123462_0218</name>
</gene>
<dbReference type="PANTHER" id="PTHR14269">
    <property type="entry name" value="CDP-DIACYLGLYCEROL--GLYCEROL-3-PHOSPHATE 3-PHOSPHATIDYLTRANSFERASE-RELATED"/>
    <property type="match status" value="1"/>
</dbReference>